<dbReference type="EC" id="2.4.1.142" evidence="3"/>
<keyword evidence="7" id="KW-0812">Transmembrane</keyword>
<evidence type="ECO:0000256" key="3">
    <source>
        <dbReference type="ARBA" id="ARBA00012611"/>
    </source>
</evidence>
<dbReference type="PANTHER" id="PTHR13036:SF0">
    <property type="entry name" value="CHITOBIOSYLDIPHOSPHODOLICHOL BETA-MANNOSYLTRANSFERASE"/>
    <property type="match status" value="1"/>
</dbReference>
<evidence type="ECO:0000256" key="2">
    <source>
        <dbReference type="ARBA" id="ARBA00004922"/>
    </source>
</evidence>
<dbReference type="GO" id="GO:0004578">
    <property type="term" value="F:chitobiosyldiphosphodolichol beta-mannosyltransferase activity"/>
    <property type="evidence" value="ECO:0007669"/>
    <property type="project" value="UniProtKB-EC"/>
</dbReference>
<keyword evidence="13" id="KW-1185">Reference proteome</keyword>
<dbReference type="InterPro" id="IPR026051">
    <property type="entry name" value="ALG1-like"/>
</dbReference>
<dbReference type="AlphaFoldDB" id="A0A4Q1BK37"/>
<evidence type="ECO:0000256" key="7">
    <source>
        <dbReference type="ARBA" id="ARBA00022692"/>
    </source>
</evidence>
<keyword evidence="10" id="KW-0472">Membrane</keyword>
<evidence type="ECO:0000256" key="9">
    <source>
        <dbReference type="ARBA" id="ARBA00022989"/>
    </source>
</evidence>
<evidence type="ECO:0000256" key="4">
    <source>
        <dbReference type="ARBA" id="ARBA00015841"/>
    </source>
</evidence>
<evidence type="ECO:0000256" key="8">
    <source>
        <dbReference type="ARBA" id="ARBA00022824"/>
    </source>
</evidence>
<protein>
    <recommendedName>
        <fullName evidence="4">Chitobiosyldiphosphodolichol beta-mannosyltransferase</fullName>
        <ecNumber evidence="3">2.4.1.142</ecNumber>
    </recommendedName>
</protein>
<dbReference type="OrthoDB" id="614844at2759"/>
<proteinExistence type="predicted"/>
<dbReference type="FunCoup" id="A0A4Q1BK37">
    <property type="interactions" value="527"/>
</dbReference>
<reference evidence="12 13" key="1">
    <citation type="submission" date="2016-06" db="EMBL/GenBank/DDBJ databases">
        <title>Evolution of pathogenesis and genome organization in the Tremellales.</title>
        <authorList>
            <person name="Cuomo C."/>
            <person name="Litvintseva A."/>
            <person name="Heitman J."/>
            <person name="Chen Y."/>
            <person name="Sun S."/>
            <person name="Springer D."/>
            <person name="Dromer F."/>
            <person name="Young S."/>
            <person name="Zeng Q."/>
            <person name="Chapman S."/>
            <person name="Gujja S."/>
            <person name="Saif S."/>
            <person name="Birren B."/>
        </authorList>
    </citation>
    <scope>NUCLEOTIDE SEQUENCE [LARGE SCALE GENOMIC DNA]</scope>
    <source>
        <strain evidence="12 13">ATCC 28783</strain>
    </source>
</reference>
<organism evidence="12 13">
    <name type="scientific">Tremella mesenterica</name>
    <name type="common">Jelly fungus</name>
    <dbReference type="NCBI Taxonomy" id="5217"/>
    <lineage>
        <taxon>Eukaryota</taxon>
        <taxon>Fungi</taxon>
        <taxon>Dikarya</taxon>
        <taxon>Basidiomycota</taxon>
        <taxon>Agaricomycotina</taxon>
        <taxon>Tremellomycetes</taxon>
        <taxon>Tremellales</taxon>
        <taxon>Tremellaceae</taxon>
        <taxon>Tremella</taxon>
    </lineage>
</organism>
<dbReference type="VEuPathDB" id="FungiDB:TREMEDRAFT_45381"/>
<comment type="caution">
    <text evidence="12">The sequence shown here is derived from an EMBL/GenBank/DDBJ whole genome shotgun (WGS) entry which is preliminary data.</text>
</comment>
<evidence type="ECO:0000256" key="1">
    <source>
        <dbReference type="ARBA" id="ARBA00004389"/>
    </source>
</evidence>
<gene>
    <name evidence="12" type="ORF">M231_04579</name>
</gene>
<dbReference type="InParanoid" id="A0A4Q1BK37"/>
<comment type="function">
    <text evidence="11">Participates in the formation of the lipid-linked precursor oligosaccharide for N-glycosylation. Involved in assembling the dolichol-pyrophosphate-GlcNAc(2)-Man(5) intermediate on the cytoplasmic surface of the ER.</text>
</comment>
<name>A0A4Q1BK37_TREME</name>
<dbReference type="STRING" id="5217.A0A4Q1BK37"/>
<dbReference type="SUPFAM" id="SSF53756">
    <property type="entry name" value="UDP-Glycosyltransferase/glycogen phosphorylase"/>
    <property type="match status" value="1"/>
</dbReference>
<evidence type="ECO:0000313" key="13">
    <source>
        <dbReference type="Proteomes" id="UP000289152"/>
    </source>
</evidence>
<evidence type="ECO:0000256" key="11">
    <source>
        <dbReference type="ARBA" id="ARBA00024899"/>
    </source>
</evidence>
<keyword evidence="8" id="KW-0256">Endoplasmic reticulum</keyword>
<dbReference type="EMBL" id="SDIL01000053">
    <property type="protein sequence ID" value="RXK38118.1"/>
    <property type="molecule type" value="Genomic_DNA"/>
</dbReference>
<evidence type="ECO:0000256" key="10">
    <source>
        <dbReference type="ARBA" id="ARBA00023136"/>
    </source>
</evidence>
<dbReference type="PANTHER" id="PTHR13036">
    <property type="entry name" value="BETA1,4 MANNOSYLTRANSFERASE"/>
    <property type="match status" value="1"/>
</dbReference>
<sequence>MYHSESFAKHGWETAVVAYFGAWWILADTDLLDTPPIPSLISTPHVHPFPILNPPSPLLRLPWALRAPIRILYQVISVIFNCLVFIPVHNEVLLVQNPPSIPTLLLAQVLARVTGARLVIDWHNTGYSILAMRVGDRSPLVKAATWFERKFGQRAYAHLFVTKALRDFLSDEWGLQGKLIVLHDRPPAHFRPTGPMTAHELFHRLEPHLSPRLPSWLSHPSSHTILTHLSSSNLICPLPSRPALLVSSTSWTADEDFDPLLTALDNYQIALSSLPSRHLPRLVVLITGKGALRAAFEKQVQAREKGDFSQYDDKQHGSVNGKTVRWTDVCVRCVFLPARDYPTLLGCADLGVSMHSSSSGRDLPMKIVDMFGCGVPVLSRDFACVGELVKDGQNGRVFDTGEELGGLLVDILSGFPNSTKLNQLRTYFTQQSRPSSRRATPEVDASEEVWSTWEQNWDRVMLRSVLGDRGRRGLS</sequence>
<keyword evidence="9" id="KW-1133">Transmembrane helix</keyword>
<accession>A0A4Q1BK37</accession>
<keyword evidence="6" id="KW-0808">Transferase</keyword>
<evidence type="ECO:0000313" key="12">
    <source>
        <dbReference type="EMBL" id="RXK38118.1"/>
    </source>
</evidence>
<dbReference type="Gene3D" id="3.40.50.2000">
    <property type="entry name" value="Glycogen Phosphorylase B"/>
    <property type="match status" value="1"/>
</dbReference>
<evidence type="ECO:0000256" key="6">
    <source>
        <dbReference type="ARBA" id="ARBA00022679"/>
    </source>
</evidence>
<comment type="subcellular location">
    <subcellularLocation>
        <location evidence="1">Endoplasmic reticulum membrane</location>
        <topology evidence="1">Single-pass membrane protein</topology>
    </subcellularLocation>
</comment>
<dbReference type="GO" id="GO:0005789">
    <property type="term" value="C:endoplasmic reticulum membrane"/>
    <property type="evidence" value="ECO:0007669"/>
    <property type="project" value="UniProtKB-SubCell"/>
</dbReference>
<comment type="pathway">
    <text evidence="2">Protein modification; protein glycosylation.</text>
</comment>
<evidence type="ECO:0000256" key="5">
    <source>
        <dbReference type="ARBA" id="ARBA00022676"/>
    </source>
</evidence>
<dbReference type="Proteomes" id="UP000289152">
    <property type="component" value="Unassembled WGS sequence"/>
</dbReference>
<keyword evidence="5" id="KW-0328">Glycosyltransferase</keyword>